<keyword evidence="7" id="KW-0539">Nucleus</keyword>
<keyword evidence="4" id="KW-0540">Nuclease</keyword>
<dbReference type="PaxDb" id="121845-A0A3Q0JDK0"/>
<dbReference type="AlphaFoldDB" id="A0A3Q0JDK0"/>
<dbReference type="GO" id="GO:0046872">
    <property type="term" value="F:metal ion binding"/>
    <property type="evidence" value="ECO:0007669"/>
    <property type="project" value="UniProtKB-KW"/>
</dbReference>
<comment type="cofactor">
    <cofactor evidence="1">
        <name>a divalent metal cation</name>
        <dbReference type="ChEBI" id="CHEBI:60240"/>
    </cofactor>
</comment>
<evidence type="ECO:0000313" key="9">
    <source>
        <dbReference type="Proteomes" id="UP000079169"/>
    </source>
</evidence>
<proteinExistence type="inferred from homology"/>
<protein>
    <submittedName>
        <fullName evidence="10">Nuclease HARBI1</fullName>
    </submittedName>
</protein>
<keyword evidence="5" id="KW-0479">Metal-binding</keyword>
<dbReference type="KEGG" id="dci:103519208"/>
<dbReference type="GO" id="GO:0004518">
    <property type="term" value="F:nuclease activity"/>
    <property type="evidence" value="ECO:0007669"/>
    <property type="project" value="UniProtKB-KW"/>
</dbReference>
<dbReference type="GO" id="GO:0016787">
    <property type="term" value="F:hydrolase activity"/>
    <property type="evidence" value="ECO:0007669"/>
    <property type="project" value="UniProtKB-KW"/>
</dbReference>
<evidence type="ECO:0000256" key="5">
    <source>
        <dbReference type="ARBA" id="ARBA00022723"/>
    </source>
</evidence>
<feature type="domain" description="DDE Tnp4" evidence="8">
    <location>
        <begin position="118"/>
        <end position="269"/>
    </location>
</feature>
<keyword evidence="6" id="KW-0378">Hydrolase</keyword>
<dbReference type="RefSeq" id="XP_026686587.1">
    <property type="nucleotide sequence ID" value="XM_026830786.1"/>
</dbReference>
<evidence type="ECO:0000256" key="7">
    <source>
        <dbReference type="ARBA" id="ARBA00023242"/>
    </source>
</evidence>
<evidence type="ECO:0000256" key="3">
    <source>
        <dbReference type="ARBA" id="ARBA00006958"/>
    </source>
</evidence>
<evidence type="ECO:0000256" key="2">
    <source>
        <dbReference type="ARBA" id="ARBA00004123"/>
    </source>
</evidence>
<evidence type="ECO:0000256" key="6">
    <source>
        <dbReference type="ARBA" id="ARBA00022801"/>
    </source>
</evidence>
<sequence length="312" mass="35371">ILLKLNFSSKWFSKDTFLTIIYPLVRPVLDSNDARGVIHSPVVKLLAVLRFYATGNFQIDSEDYHDISQSTICRLVAKVSEELAKCHQQWIHFPEDLQTAKNQFSGIAGFPRVVVGCIDGTHVPIELPSIENGEHYRNRKHFYSINVQVIGGPNLEIYDVVASWPGSTHDSRIFQNSRVYSRFDRREIRGLLLGDIGYAQNEFTFTPVRNPITPTPSQVAYNAAQIRTRNSVERLFGVLKRRFACLRKKLANQPTTCSHIITACAVLHNIAIARREAPPPENNELPVNVHIRDADDNRLGAAVREAFINEHF</sequence>
<reference evidence="10" key="1">
    <citation type="submission" date="2025-08" db="UniProtKB">
        <authorList>
            <consortium name="RefSeq"/>
        </authorList>
    </citation>
    <scope>IDENTIFICATION</scope>
</reference>
<evidence type="ECO:0000313" key="10">
    <source>
        <dbReference type="RefSeq" id="XP_026686587.1"/>
    </source>
</evidence>
<feature type="non-terminal residue" evidence="10">
    <location>
        <position position="1"/>
    </location>
</feature>
<evidence type="ECO:0000259" key="8">
    <source>
        <dbReference type="Pfam" id="PF13359"/>
    </source>
</evidence>
<dbReference type="Pfam" id="PF13359">
    <property type="entry name" value="DDE_Tnp_4"/>
    <property type="match status" value="1"/>
</dbReference>
<dbReference type="InterPro" id="IPR045249">
    <property type="entry name" value="HARBI1-like"/>
</dbReference>
<dbReference type="InterPro" id="IPR027806">
    <property type="entry name" value="HARBI1_dom"/>
</dbReference>
<evidence type="ECO:0000256" key="4">
    <source>
        <dbReference type="ARBA" id="ARBA00022722"/>
    </source>
</evidence>
<dbReference type="PANTHER" id="PTHR22930">
    <property type="match status" value="1"/>
</dbReference>
<dbReference type="GeneID" id="103519208"/>
<dbReference type="Proteomes" id="UP000079169">
    <property type="component" value="Unplaced"/>
</dbReference>
<comment type="similarity">
    <text evidence="3">Belongs to the HARBI1 family.</text>
</comment>
<dbReference type="PANTHER" id="PTHR22930:SF286">
    <property type="entry name" value="NUCLEASE HARBI1"/>
    <property type="match status" value="1"/>
</dbReference>
<keyword evidence="9" id="KW-1185">Reference proteome</keyword>
<name>A0A3Q0JDK0_DIACI</name>
<dbReference type="GO" id="GO:0005634">
    <property type="term" value="C:nucleus"/>
    <property type="evidence" value="ECO:0007669"/>
    <property type="project" value="UniProtKB-SubCell"/>
</dbReference>
<accession>A0A3Q0JDK0</accession>
<organism evidence="9 10">
    <name type="scientific">Diaphorina citri</name>
    <name type="common">Asian citrus psyllid</name>
    <dbReference type="NCBI Taxonomy" id="121845"/>
    <lineage>
        <taxon>Eukaryota</taxon>
        <taxon>Metazoa</taxon>
        <taxon>Ecdysozoa</taxon>
        <taxon>Arthropoda</taxon>
        <taxon>Hexapoda</taxon>
        <taxon>Insecta</taxon>
        <taxon>Pterygota</taxon>
        <taxon>Neoptera</taxon>
        <taxon>Paraneoptera</taxon>
        <taxon>Hemiptera</taxon>
        <taxon>Sternorrhyncha</taxon>
        <taxon>Psylloidea</taxon>
        <taxon>Psyllidae</taxon>
        <taxon>Diaphorininae</taxon>
        <taxon>Diaphorina</taxon>
    </lineage>
</organism>
<dbReference type="STRING" id="121845.A0A3Q0JDK0"/>
<evidence type="ECO:0000256" key="1">
    <source>
        <dbReference type="ARBA" id="ARBA00001968"/>
    </source>
</evidence>
<gene>
    <name evidence="10" type="primary">LOC103519208</name>
</gene>
<comment type="subcellular location">
    <subcellularLocation>
        <location evidence="2">Nucleus</location>
    </subcellularLocation>
</comment>